<dbReference type="OMA" id="AKMSKYP"/>
<dbReference type="AlphaFoldDB" id="A0A7N0V476"/>
<keyword evidence="10" id="KW-1185">Reference proteome</keyword>
<dbReference type="Proteomes" id="UP000594263">
    <property type="component" value="Unplaced"/>
</dbReference>
<dbReference type="Gene3D" id="2.40.70.10">
    <property type="entry name" value="Acid Proteases"/>
    <property type="match status" value="2"/>
</dbReference>
<dbReference type="Gramene" id="Kaladp0098s0205.1.v1.1">
    <property type="protein sequence ID" value="Kaladp0098s0205.1.v1.1"/>
    <property type="gene ID" value="Kaladp0098s0205.v1.1"/>
</dbReference>
<evidence type="ECO:0000313" key="9">
    <source>
        <dbReference type="EnsemblPlants" id="Kaladp0098s0205.1.v1.1"/>
    </source>
</evidence>
<dbReference type="FunFam" id="2.40.70.10:FF:000013">
    <property type="entry name" value="Aspartyl protease AED1"/>
    <property type="match status" value="1"/>
</dbReference>
<dbReference type="EnsemblPlants" id="Kaladp0098s0205.1.v1.1">
    <property type="protein sequence ID" value="Kaladp0098s0205.1.v1.1"/>
    <property type="gene ID" value="Kaladp0098s0205.v1.1"/>
</dbReference>
<accession>A0A7N0V476</accession>
<keyword evidence="5" id="KW-0378">Hydrolase</keyword>
<evidence type="ECO:0000259" key="8">
    <source>
        <dbReference type="PROSITE" id="PS51767"/>
    </source>
</evidence>
<feature type="active site" evidence="7">
    <location>
        <position position="385"/>
    </location>
</feature>
<evidence type="ECO:0000256" key="2">
    <source>
        <dbReference type="ARBA" id="ARBA00022670"/>
    </source>
</evidence>
<dbReference type="PANTHER" id="PTHR13683">
    <property type="entry name" value="ASPARTYL PROTEASES"/>
    <property type="match status" value="1"/>
</dbReference>
<evidence type="ECO:0000256" key="7">
    <source>
        <dbReference type="PIRSR" id="PIRSR601461-1"/>
    </source>
</evidence>
<dbReference type="Pfam" id="PF14543">
    <property type="entry name" value="TAXi_N"/>
    <property type="match status" value="1"/>
</dbReference>
<evidence type="ECO:0000256" key="4">
    <source>
        <dbReference type="ARBA" id="ARBA00022750"/>
    </source>
</evidence>
<sequence length="507" mass="53897">MAVSVASRSSEAFSSQMVLGQMGYTAPIFSVNFCHLACSTAWLLSLLLSSSTTSYGETTDQPTHTVTIQISSLFPSSATCKPSPTPSGVEPSGPTRLNLVHKEGPCDPYGPKGPINMTQILIHDQARVNSLFSSTQRQNQTTPASASGITIPARDGSIVNSGNYIVTLGLGTPKTDVSLIFDTGSDLTWTQCRPCARFCHKQVGPIFDPSKSKTFANISCRSAICSQLQSTTGTHPGCSSGTCVYAIQYGDQSVSVGFLSKDRLTLSASDSVEGFYFGCGQLNRGLFGGSGGLLGLGRDKLSFVSQTASKFGKVFSYCLPSTPSSAGHLTFGRDAVSSKKAAFTKLKLHSQYPSFYFLEMTGIIVGGYKLPIPTTIFSLGETLIDSGTVITRLQPTAYFALRAKFRQFMKRYPSAPALQILDTCYDLSGYSSVSVPKLAFEFSNGAVVDVDPSGILYPASMSQVCLAVAPNQDDSDVGIFGNMQQLTYNVVYDVAGGRLGFGSHGCN</sequence>
<organism evidence="9 10">
    <name type="scientific">Kalanchoe fedtschenkoi</name>
    <name type="common">Lavender scallops</name>
    <name type="synonym">South American air plant</name>
    <dbReference type="NCBI Taxonomy" id="63787"/>
    <lineage>
        <taxon>Eukaryota</taxon>
        <taxon>Viridiplantae</taxon>
        <taxon>Streptophyta</taxon>
        <taxon>Embryophyta</taxon>
        <taxon>Tracheophyta</taxon>
        <taxon>Spermatophyta</taxon>
        <taxon>Magnoliopsida</taxon>
        <taxon>eudicotyledons</taxon>
        <taxon>Gunneridae</taxon>
        <taxon>Pentapetalae</taxon>
        <taxon>Saxifragales</taxon>
        <taxon>Crassulaceae</taxon>
        <taxon>Kalanchoe</taxon>
    </lineage>
</organism>
<dbReference type="GO" id="GO:0006508">
    <property type="term" value="P:proteolysis"/>
    <property type="evidence" value="ECO:0007669"/>
    <property type="project" value="UniProtKB-KW"/>
</dbReference>
<keyword evidence="6" id="KW-1015">Disulfide bond</keyword>
<keyword evidence="3" id="KW-0732">Signal</keyword>
<feature type="active site" evidence="7">
    <location>
        <position position="182"/>
    </location>
</feature>
<dbReference type="PANTHER" id="PTHR13683:SF750">
    <property type="entry name" value="ASPARTYL PROTEASE AED1"/>
    <property type="match status" value="1"/>
</dbReference>
<keyword evidence="2" id="KW-0645">Protease</keyword>
<evidence type="ECO:0000313" key="10">
    <source>
        <dbReference type="Proteomes" id="UP000594263"/>
    </source>
</evidence>
<evidence type="ECO:0000256" key="3">
    <source>
        <dbReference type="ARBA" id="ARBA00022729"/>
    </source>
</evidence>
<dbReference type="FunFam" id="2.40.70.10:FF:000021">
    <property type="entry name" value="Aspartyl protease AED1"/>
    <property type="match status" value="1"/>
</dbReference>
<comment type="similarity">
    <text evidence="1">Belongs to the peptidase A1 family.</text>
</comment>
<dbReference type="InterPro" id="IPR032861">
    <property type="entry name" value="TAXi_N"/>
</dbReference>
<dbReference type="InterPro" id="IPR021109">
    <property type="entry name" value="Peptidase_aspartic_dom_sf"/>
</dbReference>
<dbReference type="SUPFAM" id="SSF50630">
    <property type="entry name" value="Acid proteases"/>
    <property type="match status" value="1"/>
</dbReference>
<evidence type="ECO:0000256" key="1">
    <source>
        <dbReference type="ARBA" id="ARBA00007447"/>
    </source>
</evidence>
<protein>
    <recommendedName>
        <fullName evidence="8">Peptidase A1 domain-containing protein</fullName>
    </recommendedName>
</protein>
<dbReference type="InterPro" id="IPR001461">
    <property type="entry name" value="Aspartic_peptidase_A1"/>
</dbReference>
<evidence type="ECO:0000256" key="5">
    <source>
        <dbReference type="ARBA" id="ARBA00022801"/>
    </source>
</evidence>
<dbReference type="InterPro" id="IPR032799">
    <property type="entry name" value="TAXi_C"/>
</dbReference>
<dbReference type="Pfam" id="PF14541">
    <property type="entry name" value="TAXi_C"/>
    <property type="match status" value="1"/>
</dbReference>
<proteinExistence type="inferred from homology"/>
<dbReference type="InterPro" id="IPR033873">
    <property type="entry name" value="CND41-like"/>
</dbReference>
<dbReference type="PROSITE" id="PS51767">
    <property type="entry name" value="PEPTIDASE_A1"/>
    <property type="match status" value="1"/>
</dbReference>
<reference evidence="9" key="1">
    <citation type="submission" date="2021-01" db="UniProtKB">
        <authorList>
            <consortium name="EnsemblPlants"/>
        </authorList>
    </citation>
    <scope>IDENTIFICATION</scope>
</reference>
<evidence type="ECO:0000256" key="6">
    <source>
        <dbReference type="ARBA" id="ARBA00023157"/>
    </source>
</evidence>
<dbReference type="CDD" id="cd05472">
    <property type="entry name" value="cnd41_like"/>
    <property type="match status" value="1"/>
</dbReference>
<name>A0A7N0V476_KALFE</name>
<feature type="domain" description="Peptidase A1" evidence="8">
    <location>
        <begin position="164"/>
        <end position="502"/>
    </location>
</feature>
<keyword evidence="4" id="KW-0064">Aspartyl protease</keyword>
<dbReference type="GO" id="GO:0004190">
    <property type="term" value="F:aspartic-type endopeptidase activity"/>
    <property type="evidence" value="ECO:0007669"/>
    <property type="project" value="UniProtKB-KW"/>
</dbReference>
<dbReference type="InterPro" id="IPR033121">
    <property type="entry name" value="PEPTIDASE_A1"/>
</dbReference>